<comment type="function">
    <text evidence="6">Component of the eukaryotic translation initiation factor 3 (eIF-3) complex, which is involved in protein synthesis of a specialized repertoire of mRNAs and, together with other initiation factors, stimulates binding of mRNA and methionyl-tRNAi to the 40S ribosome. The eIF-3 complex specifically targets and initiates translation of a subset of mRNAs involved in cell proliferation.</text>
</comment>
<feature type="region of interest" description="Disordered" evidence="7">
    <location>
        <begin position="1"/>
        <end position="32"/>
    </location>
</feature>
<evidence type="ECO:0000313" key="10">
    <source>
        <dbReference type="RefSeq" id="XP_022096300.1"/>
    </source>
</evidence>
<evidence type="ECO:0000256" key="3">
    <source>
        <dbReference type="ARBA" id="ARBA00022553"/>
    </source>
</evidence>
<evidence type="ECO:0000259" key="8">
    <source>
        <dbReference type="PROSITE" id="PS50250"/>
    </source>
</evidence>
<accession>A0A8B7YUY8</accession>
<feature type="compositionally biased region" description="Gly residues" evidence="7">
    <location>
        <begin position="924"/>
        <end position="939"/>
    </location>
</feature>
<dbReference type="GO" id="GO:0031369">
    <property type="term" value="F:translation initiation factor binding"/>
    <property type="evidence" value="ECO:0007669"/>
    <property type="project" value="InterPro"/>
</dbReference>
<feature type="region of interest" description="Disordered" evidence="7">
    <location>
        <begin position="244"/>
        <end position="280"/>
    </location>
</feature>
<dbReference type="SMART" id="SM00088">
    <property type="entry name" value="PINT"/>
    <property type="match status" value="1"/>
</dbReference>
<feature type="compositionally biased region" description="Gly residues" evidence="7">
    <location>
        <begin position="947"/>
        <end position="958"/>
    </location>
</feature>
<dbReference type="SUPFAM" id="SSF48371">
    <property type="entry name" value="ARM repeat"/>
    <property type="match status" value="1"/>
</dbReference>
<feature type="domain" description="PCI" evidence="8">
    <location>
        <begin position="715"/>
        <end position="891"/>
    </location>
</feature>
<dbReference type="Proteomes" id="UP000694845">
    <property type="component" value="Unplaced"/>
</dbReference>
<comment type="subcellular location">
    <subcellularLocation>
        <location evidence="6">Cytoplasm</location>
    </subcellularLocation>
</comment>
<feature type="compositionally biased region" description="Basic and acidic residues" evidence="7">
    <location>
        <begin position="246"/>
        <end position="271"/>
    </location>
</feature>
<protein>
    <recommendedName>
        <fullName evidence="6">Eukaryotic translation initiation factor 3 subunit C</fullName>
        <shortName evidence="6">eIF3c</shortName>
    </recommendedName>
    <alternativeName>
        <fullName evidence="6">Eukaryotic translation initiation factor 3 subunit 8</fullName>
    </alternativeName>
</protein>
<dbReference type="InterPro" id="IPR036390">
    <property type="entry name" value="WH_DNA-bd_sf"/>
</dbReference>
<feature type="region of interest" description="Disordered" evidence="7">
    <location>
        <begin position="155"/>
        <end position="230"/>
    </location>
</feature>
<name>A0A8B7YUY8_ACAPL</name>
<dbReference type="GeneID" id="110982292"/>
<dbReference type="InterPro" id="IPR058999">
    <property type="entry name" value="EIF3CL_C"/>
</dbReference>
<dbReference type="KEGG" id="aplc:110982292"/>
<comment type="similarity">
    <text evidence="6">Belongs to the eIF-3 subunit C family.</text>
</comment>
<dbReference type="GO" id="GO:0001732">
    <property type="term" value="P:formation of cytoplasmic translation initiation complex"/>
    <property type="evidence" value="ECO:0007669"/>
    <property type="project" value="UniProtKB-UniRule"/>
</dbReference>
<feature type="compositionally biased region" description="Basic and acidic residues" evidence="7">
    <location>
        <begin position="527"/>
        <end position="560"/>
    </location>
</feature>
<feature type="region of interest" description="Disordered" evidence="7">
    <location>
        <begin position="920"/>
        <end position="992"/>
    </location>
</feature>
<gene>
    <name evidence="10" type="primary">LOC110982292</name>
</gene>
<dbReference type="InterPro" id="IPR027516">
    <property type="entry name" value="EIF3C"/>
</dbReference>
<feature type="compositionally biased region" description="Basic and acidic residues" evidence="7">
    <location>
        <begin position="510"/>
        <end position="521"/>
    </location>
</feature>
<comment type="function">
    <text evidence="5">Component of the eukaryotic translation initiation factor 3 (eIF-3) complex, which is required for several steps in the initiation of protein synthesis. The eIF-3 complex associates with the 40S ribosome and facilitates the recruitment of eIF-1, eIF-1A, eIF-2:GTP:methionyl-tRNAi and eIF-5 to form the 43S pre-initiation complex (43S PIC). The eIF-3 complex stimulates mRNA recruitment to the 43S PIC and scanning of the mRNA for AUG recognition. The eIF-3 complex is also required for disassembly and recycling of post-termination ribosomal complexes and subsequently prevents premature joining of the 40S and 60S ribosomal subunits prior to initiation. The eIF-3 complex specifically targets and initiates translation of a subset of mRNAs involved in cell proliferation, including cell cycling, differentiation and apoptosis, and uses different modes of RNA stem-loop binding to exert either translational activation or repression.</text>
</comment>
<dbReference type="GO" id="GO:0033290">
    <property type="term" value="C:eukaryotic 48S preinitiation complex"/>
    <property type="evidence" value="ECO:0007669"/>
    <property type="project" value="UniProtKB-UniRule"/>
</dbReference>
<dbReference type="AlphaFoldDB" id="A0A8B7YUY8"/>
<dbReference type="InterPro" id="IPR016024">
    <property type="entry name" value="ARM-type_fold"/>
</dbReference>
<evidence type="ECO:0000256" key="1">
    <source>
        <dbReference type="ARBA" id="ARBA00022490"/>
    </source>
</evidence>
<dbReference type="InterPro" id="IPR008905">
    <property type="entry name" value="EIF3C_N_dom"/>
</dbReference>
<comment type="subunit">
    <text evidence="6">Component of the eukaryotic translation initiation factor 3 (eIF-3) complex.</text>
</comment>
<keyword evidence="1 6" id="KW-0963">Cytoplasm</keyword>
<dbReference type="PANTHER" id="PTHR13937:SF0">
    <property type="entry name" value="EUKARYOTIC TRANSLATION INITIATION FACTOR 3 SUBUNIT C-RELATED"/>
    <property type="match status" value="1"/>
</dbReference>
<evidence type="ECO:0000256" key="6">
    <source>
        <dbReference type="HAMAP-Rule" id="MF_03002"/>
    </source>
</evidence>
<dbReference type="PANTHER" id="PTHR13937">
    <property type="entry name" value="EUKARYOTIC TRANSLATION INITATION FACTOR 3, SUBUNIT 8 EIF3S8 -RELATED"/>
    <property type="match status" value="1"/>
</dbReference>
<dbReference type="OrthoDB" id="29647at2759"/>
<feature type="compositionally biased region" description="Low complexity" evidence="7">
    <location>
        <begin position="10"/>
        <end position="19"/>
    </location>
</feature>
<keyword evidence="2 6" id="KW-0396">Initiation factor</keyword>
<proteinExistence type="inferred from homology"/>
<organism evidence="9 10">
    <name type="scientific">Acanthaster planci</name>
    <name type="common">Crown-of-thorns starfish</name>
    <dbReference type="NCBI Taxonomy" id="133434"/>
    <lineage>
        <taxon>Eukaryota</taxon>
        <taxon>Metazoa</taxon>
        <taxon>Echinodermata</taxon>
        <taxon>Eleutherozoa</taxon>
        <taxon>Asterozoa</taxon>
        <taxon>Asteroidea</taxon>
        <taxon>Valvatacea</taxon>
        <taxon>Valvatida</taxon>
        <taxon>Acanthasteridae</taxon>
        <taxon>Acanthaster</taxon>
    </lineage>
</organism>
<dbReference type="FunFam" id="1.10.10.10:FF:000461">
    <property type="entry name" value="Eukaryotic translation initiation factor 3 subunit C"/>
    <property type="match status" value="1"/>
</dbReference>
<dbReference type="Pfam" id="PF01399">
    <property type="entry name" value="PCI"/>
    <property type="match status" value="1"/>
</dbReference>
<evidence type="ECO:0000313" key="9">
    <source>
        <dbReference type="Proteomes" id="UP000694845"/>
    </source>
</evidence>
<evidence type="ECO:0000256" key="5">
    <source>
        <dbReference type="ARBA" id="ARBA00057041"/>
    </source>
</evidence>
<reference evidence="10" key="1">
    <citation type="submission" date="2025-08" db="UniProtKB">
        <authorList>
            <consortium name="RefSeq"/>
        </authorList>
    </citation>
    <scope>IDENTIFICATION</scope>
</reference>
<feature type="compositionally biased region" description="Low complexity" evidence="7">
    <location>
        <begin position="209"/>
        <end position="225"/>
    </location>
</feature>
<dbReference type="Pfam" id="PF05470">
    <property type="entry name" value="eIF-3c_N"/>
    <property type="match status" value="1"/>
</dbReference>
<dbReference type="GO" id="GO:0016282">
    <property type="term" value="C:eukaryotic 43S preinitiation complex"/>
    <property type="evidence" value="ECO:0007669"/>
    <property type="project" value="UniProtKB-UniRule"/>
</dbReference>
<dbReference type="GO" id="GO:0003723">
    <property type="term" value="F:RNA binding"/>
    <property type="evidence" value="ECO:0007669"/>
    <property type="project" value="InterPro"/>
</dbReference>
<dbReference type="RefSeq" id="XP_022096300.1">
    <property type="nucleotide sequence ID" value="XM_022240608.1"/>
</dbReference>
<evidence type="ECO:0000256" key="7">
    <source>
        <dbReference type="SAM" id="MobiDB-lite"/>
    </source>
</evidence>
<dbReference type="Pfam" id="PF26569">
    <property type="entry name" value="EIF3CL_C"/>
    <property type="match status" value="1"/>
</dbReference>
<feature type="compositionally biased region" description="Basic residues" evidence="7">
    <location>
        <begin position="983"/>
        <end position="992"/>
    </location>
</feature>
<dbReference type="GO" id="GO:0003743">
    <property type="term" value="F:translation initiation factor activity"/>
    <property type="evidence" value="ECO:0007669"/>
    <property type="project" value="UniProtKB-UniRule"/>
</dbReference>
<dbReference type="HAMAP" id="MF_03002">
    <property type="entry name" value="eIF3c"/>
    <property type="match status" value="1"/>
</dbReference>
<keyword evidence="3" id="KW-0597">Phosphoprotein</keyword>
<dbReference type="GO" id="GO:0005852">
    <property type="term" value="C:eukaryotic translation initiation factor 3 complex"/>
    <property type="evidence" value="ECO:0007669"/>
    <property type="project" value="UniProtKB-UniRule"/>
</dbReference>
<dbReference type="InterPro" id="IPR000717">
    <property type="entry name" value="PCI_dom"/>
</dbReference>
<keyword evidence="9" id="KW-1185">Reference proteome</keyword>
<dbReference type="SUPFAM" id="SSF46785">
    <property type="entry name" value="Winged helix' DNA-binding domain"/>
    <property type="match status" value="1"/>
</dbReference>
<keyword evidence="4 6" id="KW-0648">Protein biosynthesis</keyword>
<dbReference type="PROSITE" id="PS50250">
    <property type="entry name" value="PCI"/>
    <property type="match status" value="1"/>
</dbReference>
<evidence type="ECO:0000256" key="2">
    <source>
        <dbReference type="ARBA" id="ARBA00022540"/>
    </source>
</evidence>
<evidence type="ECO:0000256" key="4">
    <source>
        <dbReference type="ARBA" id="ARBA00022917"/>
    </source>
</evidence>
<feature type="compositionally biased region" description="Acidic residues" evidence="7">
    <location>
        <begin position="561"/>
        <end position="573"/>
    </location>
</feature>
<feature type="region of interest" description="Disordered" evidence="7">
    <location>
        <begin position="510"/>
        <end position="585"/>
    </location>
</feature>
<sequence>MASRFFATGSSSESESSSSDNDEPIQPKAIPQQRFFLSDSEEEVKRVVRSAKSKRHEEIMDVIKQIKNQKKIRDVSRVLSSFDDLIRVYQKAQKVLCPEGTTPPRFYVRTLVELEEFVNECWEDKKKLSKMNAKALSTLRQKLRKYCRDYEEPINEYKENPDVEKEEEEEEEEEVSGDESESDDEEGLSMAGLKRAPSKPKQDDDSDSDSSFWDDSTESESSSSDAEAGIEGYGGLTAAYFLKSNNPEKEVRHENRRLQRRKEREARRAKQEEEEEGDEEWTKVTKGLPISKVMFDKGTEITHSLVIKKLHEIVSARGRKGTNRKEQIELLRELRAIASQNGLGVAIDLKVLFNITAAIFDYNPNVATCMKPDMWAKCLDCITEMLEIQKQNSDITINENVPEDAETLSEKPYRIRGCVLTIVERMDKEFTKILQSADAHSTEFVERLKDETRVTKIITTLQSYLEERGSASDLCRIYMRHINHIYYKYDYDKLQQLEEQVQERRAKILKETQEGKGKDPDAGGDNKATDTKGEEKGSIEEKEGAKEEGKAEDEAGKKDGGEEEGTEKTEEEGVSSKTKGDTSRTTEKLMDRMCKFIYSKDTTDLIRTRAMLCHIYHHALHDRWYMARDLILMSHLQSNIQHSDIPTQILYNRTMVQLGLCAFRHGNIKDAHHALLDIQSGGRAKELLAQGLLMQRQQERDPTQEKIEKSRQLPFHMHINLELLECVYLVSAMLLEIPYMASHNFDIRRRMISKSFHHQLRLSERQTLVGPPESMREHVVAASRSMRYGNWRACRDYLLNDKMNGKVWNLFPNSDHVRQLITRKIQEESLRTYLFTYGSVYDSMSMNTLADMFELEKPVVHSIISKMIINEELMASWDEPAQTVVMHRCEPTKLQSLALRLADKVNNLVENGERLLEYRQNDGRGFGKSGGGGGGGGQGYRDKQGERTGGGGGGGGFRTGRSGYRGDRSGGGNYRGDRGNYRSGRRGHQSNY</sequence>
<feature type="compositionally biased region" description="Acidic residues" evidence="7">
    <location>
        <begin position="164"/>
        <end position="187"/>
    </location>
</feature>